<feature type="transmembrane region" description="Helical" evidence="6">
    <location>
        <begin position="36"/>
        <end position="57"/>
    </location>
</feature>
<feature type="transmembrane region" description="Helical" evidence="6">
    <location>
        <begin position="286"/>
        <end position="307"/>
    </location>
</feature>
<feature type="transmembrane region" description="Helical" evidence="6">
    <location>
        <begin position="198"/>
        <end position="220"/>
    </location>
</feature>
<evidence type="ECO:0000313" key="8">
    <source>
        <dbReference type="Proteomes" id="UP000732377"/>
    </source>
</evidence>
<dbReference type="PANTHER" id="PTHR30250">
    <property type="entry name" value="PST FAMILY PREDICTED COLANIC ACID TRANSPORTER"/>
    <property type="match status" value="1"/>
</dbReference>
<evidence type="ECO:0000313" key="7">
    <source>
        <dbReference type="EMBL" id="MBY6276607.1"/>
    </source>
</evidence>
<dbReference type="EMBL" id="PIUK01000092">
    <property type="protein sequence ID" value="MBY6276607.1"/>
    <property type="molecule type" value="Genomic_DNA"/>
</dbReference>
<organism evidence="7 8">
    <name type="scientific">Symbiobacterium thermophilum</name>
    <dbReference type="NCBI Taxonomy" id="2734"/>
    <lineage>
        <taxon>Bacteria</taxon>
        <taxon>Bacillati</taxon>
        <taxon>Bacillota</taxon>
        <taxon>Clostridia</taxon>
        <taxon>Eubacteriales</taxon>
        <taxon>Symbiobacteriaceae</taxon>
        <taxon>Symbiobacterium</taxon>
    </lineage>
</organism>
<dbReference type="RefSeq" id="WP_273379654.1">
    <property type="nucleotide sequence ID" value="NZ_PIUK01000092.1"/>
</dbReference>
<accession>A0A953LK50</accession>
<evidence type="ECO:0000256" key="2">
    <source>
        <dbReference type="ARBA" id="ARBA00022475"/>
    </source>
</evidence>
<keyword evidence="3 6" id="KW-0812">Transmembrane</keyword>
<dbReference type="GO" id="GO:0005886">
    <property type="term" value="C:plasma membrane"/>
    <property type="evidence" value="ECO:0007669"/>
    <property type="project" value="UniProtKB-SubCell"/>
</dbReference>
<feature type="transmembrane region" description="Helical" evidence="6">
    <location>
        <begin position="167"/>
        <end position="186"/>
    </location>
</feature>
<evidence type="ECO:0000256" key="5">
    <source>
        <dbReference type="ARBA" id="ARBA00023136"/>
    </source>
</evidence>
<dbReference type="PANTHER" id="PTHR30250:SF31">
    <property type="entry name" value="INNER MEMBRANE PROTEIN YGHQ"/>
    <property type="match status" value="1"/>
</dbReference>
<feature type="transmembrane region" description="Helical" evidence="6">
    <location>
        <begin position="138"/>
        <end position="161"/>
    </location>
</feature>
<sequence>MLLRHSAAYLLARGLPALVNFLAIALYSRLLTPDEYGTYAVVVAWVSLGNAVFFQWLRLGVLRFLPSSGEHREQLLSTVALGFVTQVLLTATVCLVLWFHQGSQERGLVLVGLVLLWLQAWFELNLELARAELNPVRYGLLSFLKSALGLIVGAGLVFFGFGVEGVLIGVIVSNLLPGLWSAFASWTRVRLYLVDRKALLELVRYGLPLTVTLALAYVVSTSDRLLLDWLRGPSEAGLYAVGYDLAQSTSGVLMMVINLAAYPVVVKTLETQGVEAAREQLCNSATILLSVAVPATAGLMLLSANIADAFVGEAFRVEAAAIIPWAALGALISGVKAYHIDLGFQLGKRTLTQVWSVLGAAISNLVLNVLLIPNYGALGAASSAVIAYGVGLAISWGLVKQVFPMPFPVADGLKITLATAGMVLALLPLLRFRGLWALAGQITLGATAYGIFVVLLNVAGVRHQLSNLLQARKLLERRYGLQNPPRRSE</sequence>
<gene>
    <name evidence="7" type="ORF">CWE10_10385</name>
</gene>
<keyword evidence="5 6" id="KW-0472">Membrane</keyword>
<feature type="transmembrane region" description="Helical" evidence="6">
    <location>
        <begin position="350"/>
        <end position="372"/>
    </location>
</feature>
<feature type="transmembrane region" description="Helical" evidence="6">
    <location>
        <begin position="107"/>
        <end position="126"/>
    </location>
</feature>
<feature type="transmembrane region" description="Helical" evidence="6">
    <location>
        <begin position="7"/>
        <end position="30"/>
    </location>
</feature>
<proteinExistence type="predicted"/>
<dbReference type="Proteomes" id="UP000732377">
    <property type="component" value="Unassembled WGS sequence"/>
</dbReference>
<evidence type="ECO:0000256" key="6">
    <source>
        <dbReference type="SAM" id="Phobius"/>
    </source>
</evidence>
<feature type="transmembrane region" description="Helical" evidence="6">
    <location>
        <begin position="378"/>
        <end position="399"/>
    </location>
</feature>
<feature type="transmembrane region" description="Helical" evidence="6">
    <location>
        <begin position="78"/>
        <end position="101"/>
    </location>
</feature>
<dbReference type="AlphaFoldDB" id="A0A953LK50"/>
<name>A0A953LK50_SYMTR</name>
<evidence type="ECO:0000256" key="1">
    <source>
        <dbReference type="ARBA" id="ARBA00004651"/>
    </source>
</evidence>
<feature type="transmembrane region" description="Helical" evidence="6">
    <location>
        <begin position="319"/>
        <end position="338"/>
    </location>
</feature>
<feature type="transmembrane region" description="Helical" evidence="6">
    <location>
        <begin position="240"/>
        <end position="265"/>
    </location>
</feature>
<protein>
    <submittedName>
        <fullName evidence="7">Polysaccharide biosynthesis protein</fullName>
    </submittedName>
</protein>
<comment type="subcellular location">
    <subcellularLocation>
        <location evidence="1">Cell membrane</location>
        <topology evidence="1">Multi-pass membrane protein</topology>
    </subcellularLocation>
</comment>
<evidence type="ECO:0000256" key="4">
    <source>
        <dbReference type="ARBA" id="ARBA00022989"/>
    </source>
</evidence>
<comment type="caution">
    <text evidence="7">The sequence shown here is derived from an EMBL/GenBank/DDBJ whole genome shotgun (WGS) entry which is preliminary data.</text>
</comment>
<evidence type="ECO:0000256" key="3">
    <source>
        <dbReference type="ARBA" id="ARBA00022692"/>
    </source>
</evidence>
<reference evidence="7" key="1">
    <citation type="submission" date="2017-11" db="EMBL/GenBank/DDBJ databases">
        <title>Three new genomes from thermophilic consortium.</title>
        <authorList>
            <person name="Quaggio R."/>
            <person name="Amgarten D."/>
            <person name="Setubal J.C."/>
        </authorList>
    </citation>
    <scope>NUCLEOTIDE SEQUENCE</scope>
    <source>
        <strain evidence="7">ZCTH01-B2</strain>
    </source>
</reference>
<keyword evidence="4 6" id="KW-1133">Transmembrane helix</keyword>
<feature type="transmembrane region" description="Helical" evidence="6">
    <location>
        <begin position="411"/>
        <end position="430"/>
    </location>
</feature>
<keyword evidence="2" id="KW-1003">Cell membrane</keyword>
<dbReference type="InterPro" id="IPR050833">
    <property type="entry name" value="Poly_Biosynth_Transport"/>
</dbReference>
<dbReference type="Pfam" id="PF13440">
    <property type="entry name" value="Polysacc_synt_3"/>
    <property type="match status" value="1"/>
</dbReference>
<feature type="transmembrane region" description="Helical" evidence="6">
    <location>
        <begin position="436"/>
        <end position="459"/>
    </location>
</feature>